<comment type="subcellular location">
    <subcellularLocation>
        <location evidence="1">Membrane</location>
        <topology evidence="1">Multi-pass membrane protein</topology>
    </subcellularLocation>
</comment>
<feature type="domain" description="Palmitoyltransferase DHHC" evidence="8">
    <location>
        <begin position="122"/>
        <end position="242"/>
    </location>
</feature>
<keyword evidence="6 7" id="KW-0012">Acyltransferase</keyword>
<feature type="transmembrane region" description="Helical" evidence="7">
    <location>
        <begin position="158"/>
        <end position="180"/>
    </location>
</feature>
<keyword evidence="2 7" id="KW-0808">Transferase</keyword>
<dbReference type="InterPro" id="IPR001594">
    <property type="entry name" value="Palmitoyltrfase_DHHC"/>
</dbReference>
<dbReference type="GO" id="GO:0016020">
    <property type="term" value="C:membrane"/>
    <property type="evidence" value="ECO:0007669"/>
    <property type="project" value="UniProtKB-SubCell"/>
</dbReference>
<feature type="transmembrane region" description="Helical" evidence="7">
    <location>
        <begin position="214"/>
        <end position="233"/>
    </location>
</feature>
<dbReference type="PANTHER" id="PTHR22883">
    <property type="entry name" value="ZINC FINGER DHHC DOMAIN CONTAINING PROTEIN"/>
    <property type="match status" value="1"/>
</dbReference>
<dbReference type="PROSITE" id="PS50216">
    <property type="entry name" value="DHHC"/>
    <property type="match status" value="1"/>
</dbReference>
<comment type="catalytic activity">
    <reaction evidence="7">
        <text>L-cysteinyl-[protein] + hexadecanoyl-CoA = S-hexadecanoyl-L-cysteinyl-[protein] + CoA</text>
        <dbReference type="Rhea" id="RHEA:36683"/>
        <dbReference type="Rhea" id="RHEA-COMP:10131"/>
        <dbReference type="Rhea" id="RHEA-COMP:11032"/>
        <dbReference type="ChEBI" id="CHEBI:29950"/>
        <dbReference type="ChEBI" id="CHEBI:57287"/>
        <dbReference type="ChEBI" id="CHEBI:57379"/>
        <dbReference type="ChEBI" id="CHEBI:74151"/>
        <dbReference type="EC" id="2.3.1.225"/>
    </reaction>
</comment>
<evidence type="ECO:0000256" key="2">
    <source>
        <dbReference type="ARBA" id="ARBA00022679"/>
    </source>
</evidence>
<evidence type="ECO:0000256" key="3">
    <source>
        <dbReference type="ARBA" id="ARBA00022692"/>
    </source>
</evidence>
<proteinExistence type="inferred from homology"/>
<dbReference type="Proteomes" id="UP000751190">
    <property type="component" value="Unassembled WGS sequence"/>
</dbReference>
<dbReference type="EMBL" id="JAGTXO010000005">
    <property type="protein sequence ID" value="KAG8467877.1"/>
    <property type="molecule type" value="Genomic_DNA"/>
</dbReference>
<sequence>MHIVHAVTAVVGLTLVPLFLDLLRSFAAFRRGALGRAVSRAASASLMCAVGAICCIGLALFFAHVLPFHARTRWSSEWTALALIACYLCGGTIASHAMAVAIAPGRCASAARPEDGATVASLPPHARFCSVCRYTVLDFDHHCLFTGKCVGRFNRRPFYIFLAHLLAAASFAVGTSVAPFRRCVLARLLGPRGAPRDPACAGVGSGQLALVPALMVWVPIVPLVAWHMLLLRADVSTAEFVRRANADGLRAAIAALGVRKALGQNRAWALAHARFEAADALAAARQNSPRRPR</sequence>
<dbReference type="EC" id="2.3.1.225" evidence="7"/>
<keyword evidence="10" id="KW-1185">Reference proteome</keyword>
<protein>
    <recommendedName>
        <fullName evidence="7">Palmitoyltransferase</fullName>
        <ecNumber evidence="7">2.3.1.225</ecNumber>
    </recommendedName>
</protein>
<dbReference type="GO" id="GO:0005794">
    <property type="term" value="C:Golgi apparatus"/>
    <property type="evidence" value="ECO:0007669"/>
    <property type="project" value="TreeGrafter"/>
</dbReference>
<dbReference type="OMA" id="FNYLAAM"/>
<dbReference type="GO" id="GO:0006612">
    <property type="term" value="P:protein targeting to membrane"/>
    <property type="evidence" value="ECO:0007669"/>
    <property type="project" value="TreeGrafter"/>
</dbReference>
<dbReference type="GO" id="GO:0019706">
    <property type="term" value="F:protein-cysteine S-palmitoyltransferase activity"/>
    <property type="evidence" value="ECO:0007669"/>
    <property type="project" value="UniProtKB-EC"/>
</dbReference>
<evidence type="ECO:0000256" key="6">
    <source>
        <dbReference type="ARBA" id="ARBA00023315"/>
    </source>
</evidence>
<feature type="transmembrane region" description="Helical" evidence="7">
    <location>
        <begin position="6"/>
        <end position="23"/>
    </location>
</feature>
<feature type="transmembrane region" description="Helical" evidence="7">
    <location>
        <begin position="78"/>
        <end position="103"/>
    </location>
</feature>
<organism evidence="9 10">
    <name type="scientific">Diacronema lutheri</name>
    <name type="common">Unicellular marine alga</name>
    <name type="synonym">Monochrysis lutheri</name>
    <dbReference type="NCBI Taxonomy" id="2081491"/>
    <lineage>
        <taxon>Eukaryota</taxon>
        <taxon>Haptista</taxon>
        <taxon>Haptophyta</taxon>
        <taxon>Pavlovophyceae</taxon>
        <taxon>Pavlovales</taxon>
        <taxon>Pavlovaceae</taxon>
        <taxon>Diacronema</taxon>
    </lineage>
</organism>
<dbReference type="Pfam" id="PF01529">
    <property type="entry name" value="DHHC"/>
    <property type="match status" value="1"/>
</dbReference>
<comment type="caution">
    <text evidence="9">The sequence shown here is derived from an EMBL/GenBank/DDBJ whole genome shotgun (WGS) entry which is preliminary data.</text>
</comment>
<evidence type="ECO:0000313" key="9">
    <source>
        <dbReference type="EMBL" id="KAG8467877.1"/>
    </source>
</evidence>
<evidence type="ECO:0000256" key="4">
    <source>
        <dbReference type="ARBA" id="ARBA00022989"/>
    </source>
</evidence>
<name>A0A8J5XSV1_DIALT</name>
<dbReference type="AlphaFoldDB" id="A0A8J5XSV1"/>
<evidence type="ECO:0000256" key="1">
    <source>
        <dbReference type="ARBA" id="ARBA00004141"/>
    </source>
</evidence>
<reference evidence="9" key="1">
    <citation type="submission" date="2021-05" db="EMBL/GenBank/DDBJ databases">
        <title>The genome of the haptophyte Pavlova lutheri (Diacronema luteri, Pavlovales) - a model for lipid biosynthesis in eukaryotic algae.</title>
        <authorList>
            <person name="Hulatt C.J."/>
            <person name="Posewitz M.C."/>
        </authorList>
    </citation>
    <scope>NUCLEOTIDE SEQUENCE</scope>
    <source>
        <strain evidence="9">NIVA-4/92</strain>
    </source>
</reference>
<keyword evidence="4 7" id="KW-1133">Transmembrane helix</keyword>
<evidence type="ECO:0000256" key="7">
    <source>
        <dbReference type="RuleBase" id="RU079119"/>
    </source>
</evidence>
<comment type="domain">
    <text evidence="7">The DHHC domain is required for palmitoyltransferase activity.</text>
</comment>
<dbReference type="OrthoDB" id="9909019at2759"/>
<keyword evidence="3 7" id="KW-0812">Transmembrane</keyword>
<evidence type="ECO:0000313" key="10">
    <source>
        <dbReference type="Proteomes" id="UP000751190"/>
    </source>
</evidence>
<comment type="similarity">
    <text evidence="7">Belongs to the DHHC palmitoyltransferase family.</text>
</comment>
<evidence type="ECO:0000259" key="8">
    <source>
        <dbReference type="Pfam" id="PF01529"/>
    </source>
</evidence>
<dbReference type="InterPro" id="IPR039859">
    <property type="entry name" value="PFA4/ZDH16/20/ERF2-like"/>
</dbReference>
<accession>A0A8J5XSV1</accession>
<keyword evidence="5 7" id="KW-0472">Membrane</keyword>
<dbReference type="GO" id="GO:0005783">
    <property type="term" value="C:endoplasmic reticulum"/>
    <property type="evidence" value="ECO:0007669"/>
    <property type="project" value="TreeGrafter"/>
</dbReference>
<evidence type="ECO:0000256" key="5">
    <source>
        <dbReference type="ARBA" id="ARBA00023136"/>
    </source>
</evidence>
<gene>
    <name evidence="9" type="ORF">KFE25_006929</name>
</gene>
<feature type="transmembrane region" description="Helical" evidence="7">
    <location>
        <begin position="44"/>
        <end position="66"/>
    </location>
</feature>